<dbReference type="RefSeq" id="WP_191250179.1">
    <property type="nucleotide sequence ID" value="NZ_BNCI01000001.1"/>
</dbReference>
<dbReference type="InterPro" id="IPR053910">
    <property type="entry name" value="RsmI_HTH"/>
</dbReference>
<proteinExistence type="inferred from homology"/>
<evidence type="ECO:0000256" key="1">
    <source>
        <dbReference type="ARBA" id="ARBA00022490"/>
    </source>
</evidence>
<dbReference type="PANTHER" id="PTHR46111:SF1">
    <property type="entry name" value="RIBOSOMAL RNA SMALL SUBUNIT METHYLTRANSFERASE I"/>
    <property type="match status" value="1"/>
</dbReference>
<evidence type="ECO:0000256" key="4">
    <source>
        <dbReference type="ARBA" id="ARBA00022679"/>
    </source>
</evidence>
<dbReference type="SUPFAM" id="SSF53790">
    <property type="entry name" value="Tetrapyrrole methylase"/>
    <property type="match status" value="1"/>
</dbReference>
<evidence type="ECO:0000256" key="6">
    <source>
        <dbReference type="HAMAP-Rule" id="MF_01877"/>
    </source>
</evidence>
<keyword evidence="2 6" id="KW-0698">rRNA processing</keyword>
<dbReference type="Pfam" id="PF00590">
    <property type="entry name" value="TP_methylase"/>
    <property type="match status" value="1"/>
</dbReference>
<feature type="domain" description="RsmI HTH" evidence="8">
    <location>
        <begin position="241"/>
        <end position="283"/>
    </location>
</feature>
<dbReference type="InterPro" id="IPR035996">
    <property type="entry name" value="4pyrrol_Methylase_sf"/>
</dbReference>
<dbReference type="Pfam" id="PF23016">
    <property type="entry name" value="RsmI_C"/>
    <property type="match status" value="1"/>
</dbReference>
<dbReference type="InterPro" id="IPR014777">
    <property type="entry name" value="4pyrrole_Mease_sub1"/>
</dbReference>
<dbReference type="PANTHER" id="PTHR46111">
    <property type="entry name" value="RIBOSOMAL RNA SMALL SUBUNIT METHYLTRANSFERASE I"/>
    <property type="match status" value="1"/>
</dbReference>
<dbReference type="GO" id="GO:0005737">
    <property type="term" value="C:cytoplasm"/>
    <property type="evidence" value="ECO:0007669"/>
    <property type="project" value="UniProtKB-SubCell"/>
</dbReference>
<evidence type="ECO:0000256" key="2">
    <source>
        <dbReference type="ARBA" id="ARBA00022552"/>
    </source>
</evidence>
<keyword evidence="5 6" id="KW-0949">S-adenosyl-L-methionine</keyword>
<dbReference type="NCBIfam" id="TIGR00096">
    <property type="entry name" value="16S rRNA (cytidine(1402)-2'-O)-methyltransferase"/>
    <property type="match status" value="1"/>
</dbReference>
<dbReference type="EMBL" id="BNCI01000001">
    <property type="protein sequence ID" value="GHF15613.1"/>
    <property type="molecule type" value="Genomic_DNA"/>
</dbReference>
<keyword evidence="10" id="KW-1185">Reference proteome</keyword>
<dbReference type="FunFam" id="3.40.1010.10:FF:000007">
    <property type="entry name" value="Ribosomal RNA small subunit methyltransferase I"/>
    <property type="match status" value="1"/>
</dbReference>
<comment type="similarity">
    <text evidence="6">Belongs to the methyltransferase superfamily. RsmI family.</text>
</comment>
<evidence type="ECO:0000256" key="3">
    <source>
        <dbReference type="ARBA" id="ARBA00022603"/>
    </source>
</evidence>
<keyword evidence="3 6" id="KW-0489">Methyltransferase</keyword>
<evidence type="ECO:0000259" key="8">
    <source>
        <dbReference type="Pfam" id="PF23016"/>
    </source>
</evidence>
<gene>
    <name evidence="6 9" type="primary">rsmI</name>
    <name evidence="9" type="ORF">GCM10017044_07240</name>
</gene>
<comment type="subcellular location">
    <subcellularLocation>
        <location evidence="6">Cytoplasm</location>
    </subcellularLocation>
</comment>
<dbReference type="Gene3D" id="3.30.950.10">
    <property type="entry name" value="Methyltransferase, Cobalt-precorrin-4 Transmethylase, Domain 2"/>
    <property type="match status" value="1"/>
</dbReference>
<name>A0A919ALG5_9PROT</name>
<dbReference type="PIRSF" id="PIRSF005917">
    <property type="entry name" value="MTase_YraL"/>
    <property type="match status" value="1"/>
</dbReference>
<evidence type="ECO:0000259" key="7">
    <source>
        <dbReference type="Pfam" id="PF00590"/>
    </source>
</evidence>
<dbReference type="CDD" id="cd11648">
    <property type="entry name" value="RsmI"/>
    <property type="match status" value="1"/>
</dbReference>
<reference evidence="9" key="1">
    <citation type="journal article" date="2014" name="Int. J. Syst. Evol. Microbiol.">
        <title>Complete genome sequence of Corynebacterium casei LMG S-19264T (=DSM 44701T), isolated from a smear-ripened cheese.</title>
        <authorList>
            <consortium name="US DOE Joint Genome Institute (JGI-PGF)"/>
            <person name="Walter F."/>
            <person name="Albersmeier A."/>
            <person name="Kalinowski J."/>
            <person name="Ruckert C."/>
        </authorList>
    </citation>
    <scope>NUCLEOTIDE SEQUENCE</scope>
    <source>
        <strain evidence="9">KCTC 42590</strain>
    </source>
</reference>
<sequence length="288" mass="31368">MSETRPSSTASGLYIVATPIGNMGDITRRAIETLKAADLIACEDTRVTSKLLLAHLIKKPLIPYHEHNGERQRPRILEELALGKVVVLVSDAGTPLISDPGYKLVEDAQNQGYSVFGIPGPCAAITALSIAGLPTNKFTFLGFPPTKSGARKNWFEAEKRNSGTLVYYESAKRLTDSLSDARSVLGDRQAAVCRELTKKFEEVRRDNLSALIDYYATHGNPKGEIVIVMAPNDQTSDEQTSAIDIDTTLTLALEHMSVKSAAKFAADLLGVNKKELYNRALHLSGKKP</sequence>
<feature type="domain" description="Tetrapyrrole methylase" evidence="7">
    <location>
        <begin position="13"/>
        <end position="211"/>
    </location>
</feature>
<dbReference type="InterPro" id="IPR018063">
    <property type="entry name" value="SAM_MeTrfase_RsmI_CS"/>
</dbReference>
<reference evidence="9" key="2">
    <citation type="submission" date="2020-09" db="EMBL/GenBank/DDBJ databases">
        <authorList>
            <person name="Sun Q."/>
            <person name="Kim S."/>
        </authorList>
    </citation>
    <scope>NUCLEOTIDE SEQUENCE</scope>
    <source>
        <strain evidence="9">KCTC 42590</strain>
    </source>
</reference>
<accession>A0A919ALG5</accession>
<evidence type="ECO:0000256" key="5">
    <source>
        <dbReference type="ARBA" id="ARBA00022691"/>
    </source>
</evidence>
<organism evidence="9 10">
    <name type="scientific">Kordiimonas sediminis</name>
    <dbReference type="NCBI Taxonomy" id="1735581"/>
    <lineage>
        <taxon>Bacteria</taxon>
        <taxon>Pseudomonadati</taxon>
        <taxon>Pseudomonadota</taxon>
        <taxon>Alphaproteobacteria</taxon>
        <taxon>Kordiimonadales</taxon>
        <taxon>Kordiimonadaceae</taxon>
        <taxon>Kordiimonas</taxon>
    </lineage>
</organism>
<keyword evidence="4 6" id="KW-0808">Transferase</keyword>
<dbReference type="InterPro" id="IPR000878">
    <property type="entry name" value="4pyrrol_Mease"/>
</dbReference>
<dbReference type="InterPro" id="IPR014776">
    <property type="entry name" value="4pyrrole_Mease_sub2"/>
</dbReference>
<dbReference type="AlphaFoldDB" id="A0A919ALG5"/>
<comment type="function">
    <text evidence="6">Catalyzes the 2'-O-methylation of the ribose of cytidine 1402 (C1402) in 16S rRNA.</text>
</comment>
<keyword evidence="1 6" id="KW-0963">Cytoplasm</keyword>
<evidence type="ECO:0000313" key="10">
    <source>
        <dbReference type="Proteomes" id="UP000630923"/>
    </source>
</evidence>
<dbReference type="EC" id="2.1.1.198" evidence="6"/>
<evidence type="ECO:0000313" key="9">
    <source>
        <dbReference type="EMBL" id="GHF15613.1"/>
    </source>
</evidence>
<dbReference type="Gene3D" id="3.40.1010.10">
    <property type="entry name" value="Cobalt-precorrin-4 Transmethylase, Domain 1"/>
    <property type="match status" value="1"/>
</dbReference>
<dbReference type="InterPro" id="IPR008189">
    <property type="entry name" value="rRNA_ssu_MeTfrase_I"/>
</dbReference>
<dbReference type="Proteomes" id="UP000630923">
    <property type="component" value="Unassembled WGS sequence"/>
</dbReference>
<dbReference type="GO" id="GO:0070677">
    <property type="term" value="F:rRNA (cytosine-2'-O-)-methyltransferase activity"/>
    <property type="evidence" value="ECO:0007669"/>
    <property type="project" value="UniProtKB-UniRule"/>
</dbReference>
<protein>
    <recommendedName>
        <fullName evidence="6">Ribosomal RNA small subunit methyltransferase I</fullName>
        <ecNumber evidence="6">2.1.1.198</ecNumber>
    </recommendedName>
    <alternativeName>
        <fullName evidence="6">16S rRNA 2'-O-ribose C1402 methyltransferase</fullName>
    </alternativeName>
    <alternativeName>
        <fullName evidence="6">rRNA (cytidine-2'-O-)-methyltransferase RsmI</fullName>
    </alternativeName>
</protein>
<dbReference type="HAMAP" id="MF_01877">
    <property type="entry name" value="16SrRNA_methyltr_I"/>
    <property type="match status" value="1"/>
</dbReference>
<dbReference type="PROSITE" id="PS01296">
    <property type="entry name" value="RSMI"/>
    <property type="match status" value="1"/>
</dbReference>
<comment type="caution">
    <text evidence="9">The sequence shown here is derived from an EMBL/GenBank/DDBJ whole genome shotgun (WGS) entry which is preliminary data.</text>
</comment>
<dbReference type="FunFam" id="3.30.950.10:FF:000002">
    <property type="entry name" value="Ribosomal RNA small subunit methyltransferase I"/>
    <property type="match status" value="1"/>
</dbReference>
<comment type="catalytic activity">
    <reaction evidence="6">
        <text>cytidine(1402) in 16S rRNA + S-adenosyl-L-methionine = 2'-O-methylcytidine(1402) in 16S rRNA + S-adenosyl-L-homocysteine + H(+)</text>
        <dbReference type="Rhea" id="RHEA:42924"/>
        <dbReference type="Rhea" id="RHEA-COMP:10285"/>
        <dbReference type="Rhea" id="RHEA-COMP:10286"/>
        <dbReference type="ChEBI" id="CHEBI:15378"/>
        <dbReference type="ChEBI" id="CHEBI:57856"/>
        <dbReference type="ChEBI" id="CHEBI:59789"/>
        <dbReference type="ChEBI" id="CHEBI:74495"/>
        <dbReference type="ChEBI" id="CHEBI:82748"/>
        <dbReference type="EC" id="2.1.1.198"/>
    </reaction>
</comment>